<proteinExistence type="predicted"/>
<dbReference type="EMBL" id="DVMO01000005">
    <property type="protein sequence ID" value="HIU26809.1"/>
    <property type="molecule type" value="Genomic_DNA"/>
</dbReference>
<dbReference type="Gene3D" id="3.30.1240.10">
    <property type="match status" value="1"/>
</dbReference>
<dbReference type="SUPFAM" id="SSF56784">
    <property type="entry name" value="HAD-like"/>
    <property type="match status" value="1"/>
</dbReference>
<dbReference type="SFLD" id="SFLDG01140">
    <property type="entry name" value="C2.B:_Phosphomannomutase_and_P"/>
    <property type="match status" value="1"/>
</dbReference>
<accession>A0A9D1I265</accession>
<dbReference type="GO" id="GO:0000287">
    <property type="term" value="F:magnesium ion binding"/>
    <property type="evidence" value="ECO:0007669"/>
    <property type="project" value="TreeGrafter"/>
</dbReference>
<evidence type="ECO:0000313" key="2">
    <source>
        <dbReference type="Proteomes" id="UP000824091"/>
    </source>
</evidence>
<dbReference type="InterPro" id="IPR023214">
    <property type="entry name" value="HAD_sf"/>
</dbReference>
<dbReference type="InterPro" id="IPR000150">
    <property type="entry name" value="Cof"/>
</dbReference>
<organism evidence="1 2">
    <name type="scientific">Candidatus Fimisoma avicola</name>
    <dbReference type="NCBI Taxonomy" id="2840826"/>
    <lineage>
        <taxon>Bacteria</taxon>
        <taxon>Bacillati</taxon>
        <taxon>Bacillota</taxon>
        <taxon>Clostridia</taxon>
        <taxon>Eubacteriales</taxon>
        <taxon>Candidatus Fimisoma</taxon>
    </lineage>
</organism>
<comment type="caution">
    <text evidence="1">The sequence shown here is derived from an EMBL/GenBank/DDBJ whole genome shotgun (WGS) entry which is preliminary data.</text>
</comment>
<dbReference type="GO" id="GO:0005829">
    <property type="term" value="C:cytosol"/>
    <property type="evidence" value="ECO:0007669"/>
    <property type="project" value="TreeGrafter"/>
</dbReference>
<evidence type="ECO:0000313" key="1">
    <source>
        <dbReference type="EMBL" id="HIU26809.1"/>
    </source>
</evidence>
<dbReference type="PANTHER" id="PTHR10000">
    <property type="entry name" value="PHOSPHOSERINE PHOSPHATASE"/>
    <property type="match status" value="1"/>
</dbReference>
<dbReference type="NCBIfam" id="TIGR01484">
    <property type="entry name" value="HAD-SF-IIB"/>
    <property type="match status" value="2"/>
</dbReference>
<dbReference type="AlphaFoldDB" id="A0A9D1I265"/>
<sequence length="263" mass="28874">MIKLIALDLDNTLLEKDNSIHPRTLALLQACIRSKVTVVIATGRLYLSARKYARQIGPECKVLCYNGSMVTEADGTVLFSRALPVHTMRQIISFCRQRGLYCQFYQDHKILVEKVTEGTTIDPDLANTQAIEAGNFDDYNLLPSPKAMIVAPPESVPHIQTCLAGYLKDSVYLAQSQPYLIEIMPAGINKANSLKLLCDRLSIDSSEVMACGDNTNDAEMIRWAGVGVAVSNSISALKSDAFYVASQERSLGVAEAIEKFIPL</sequence>
<reference evidence="1" key="1">
    <citation type="submission" date="2020-10" db="EMBL/GenBank/DDBJ databases">
        <authorList>
            <person name="Gilroy R."/>
        </authorList>
    </citation>
    <scope>NUCLEOTIDE SEQUENCE</scope>
    <source>
        <strain evidence="1">11300</strain>
    </source>
</reference>
<dbReference type="SFLD" id="SFLDS00003">
    <property type="entry name" value="Haloacid_Dehalogenase"/>
    <property type="match status" value="1"/>
</dbReference>
<name>A0A9D1I265_9FIRM</name>
<dbReference type="Gene3D" id="3.40.50.1000">
    <property type="entry name" value="HAD superfamily/HAD-like"/>
    <property type="match status" value="1"/>
</dbReference>
<dbReference type="Proteomes" id="UP000824091">
    <property type="component" value="Unassembled WGS sequence"/>
</dbReference>
<dbReference type="InterPro" id="IPR036412">
    <property type="entry name" value="HAD-like_sf"/>
</dbReference>
<dbReference type="PANTHER" id="PTHR10000:SF8">
    <property type="entry name" value="HAD SUPERFAMILY HYDROLASE-LIKE, TYPE 3"/>
    <property type="match status" value="1"/>
</dbReference>
<dbReference type="GO" id="GO:0016791">
    <property type="term" value="F:phosphatase activity"/>
    <property type="evidence" value="ECO:0007669"/>
    <property type="project" value="TreeGrafter"/>
</dbReference>
<dbReference type="CDD" id="cd07516">
    <property type="entry name" value="HAD_Pase"/>
    <property type="match status" value="1"/>
</dbReference>
<protein>
    <submittedName>
        <fullName evidence="1">HAD family phosphatase</fullName>
    </submittedName>
</protein>
<gene>
    <name evidence="1" type="ORF">IAD16_00320</name>
</gene>
<reference evidence="1" key="2">
    <citation type="journal article" date="2021" name="PeerJ">
        <title>Extensive microbial diversity within the chicken gut microbiome revealed by metagenomics and culture.</title>
        <authorList>
            <person name="Gilroy R."/>
            <person name="Ravi A."/>
            <person name="Getino M."/>
            <person name="Pursley I."/>
            <person name="Horton D.L."/>
            <person name="Alikhan N.F."/>
            <person name="Baker D."/>
            <person name="Gharbi K."/>
            <person name="Hall N."/>
            <person name="Watson M."/>
            <person name="Adriaenssens E.M."/>
            <person name="Foster-Nyarko E."/>
            <person name="Jarju S."/>
            <person name="Secka A."/>
            <person name="Antonio M."/>
            <person name="Oren A."/>
            <person name="Chaudhuri R.R."/>
            <person name="La Ragione R."/>
            <person name="Hildebrand F."/>
            <person name="Pallen M.J."/>
        </authorList>
    </citation>
    <scope>NUCLEOTIDE SEQUENCE</scope>
    <source>
        <strain evidence="1">11300</strain>
    </source>
</reference>
<dbReference type="NCBIfam" id="TIGR00099">
    <property type="entry name" value="Cof-subfamily"/>
    <property type="match status" value="1"/>
</dbReference>
<dbReference type="InterPro" id="IPR006379">
    <property type="entry name" value="HAD-SF_hydro_IIB"/>
</dbReference>
<dbReference type="Pfam" id="PF08282">
    <property type="entry name" value="Hydrolase_3"/>
    <property type="match status" value="1"/>
</dbReference>